<evidence type="ECO:0000259" key="3">
    <source>
        <dbReference type="Pfam" id="PF04967"/>
    </source>
</evidence>
<dbReference type="Pfam" id="PF04967">
    <property type="entry name" value="HTH_10"/>
    <property type="match status" value="1"/>
</dbReference>
<name>A0A7J9SL12_9EURY</name>
<reference evidence="4 5" key="1">
    <citation type="submission" date="2020-08" db="EMBL/GenBank/DDBJ databases">
        <authorList>
            <person name="Seo M.-J."/>
        </authorList>
    </citation>
    <scope>NUCLEOTIDE SEQUENCE [LARGE SCALE GENOMIC DNA]</scope>
    <source>
        <strain evidence="4 5">MBLA0160</strain>
    </source>
</reference>
<keyword evidence="5" id="KW-1185">Reference proteome</keyword>
<feature type="domain" description="HTH bat-type" evidence="3">
    <location>
        <begin position="90"/>
        <end position="141"/>
    </location>
</feature>
<proteinExistence type="predicted"/>
<keyword evidence="1" id="KW-0805">Transcription regulation</keyword>
<evidence type="ECO:0000313" key="4">
    <source>
        <dbReference type="EMBL" id="MBB6647063.1"/>
    </source>
</evidence>
<dbReference type="EMBL" id="JACKXD010000004">
    <property type="protein sequence ID" value="MBB6647063.1"/>
    <property type="molecule type" value="Genomic_DNA"/>
</dbReference>
<evidence type="ECO:0000313" key="5">
    <source>
        <dbReference type="Proteomes" id="UP000546257"/>
    </source>
</evidence>
<dbReference type="RefSeq" id="WP_185193437.1">
    <property type="nucleotide sequence ID" value="NZ_JACKXD010000004.1"/>
</dbReference>
<evidence type="ECO:0000256" key="2">
    <source>
        <dbReference type="ARBA" id="ARBA00023163"/>
    </source>
</evidence>
<dbReference type="InterPro" id="IPR007050">
    <property type="entry name" value="HTH_bacterioopsin"/>
</dbReference>
<keyword evidence="2" id="KW-0804">Transcription</keyword>
<sequence length="147" mass="15971">MSRLVADPGGTYAFLRQEEYEFPAELLDAITEARVIFLPPVVLRESGPVEFEAVGDPPALSAFHERLSEVGDPTIEQVREFDRSPSAARLTDRQQAAVDVAASVGYYDVPRTGSITDVAAELDCSTSTAGELVRKAESRIVRDAVET</sequence>
<accession>A0A7J9SL12</accession>
<dbReference type="AlphaFoldDB" id="A0A7J9SL12"/>
<dbReference type="Proteomes" id="UP000546257">
    <property type="component" value="Unassembled WGS sequence"/>
</dbReference>
<gene>
    <name evidence="4" type="ORF">H5V44_12335</name>
</gene>
<evidence type="ECO:0000256" key="1">
    <source>
        <dbReference type="ARBA" id="ARBA00023015"/>
    </source>
</evidence>
<comment type="caution">
    <text evidence="4">The sequence shown here is derived from an EMBL/GenBank/DDBJ whole genome shotgun (WGS) entry which is preliminary data.</text>
</comment>
<dbReference type="PANTHER" id="PTHR34236:SF1">
    <property type="entry name" value="DIMETHYL SULFOXIDE REDUCTASE TRANSCRIPTIONAL ACTIVATOR"/>
    <property type="match status" value="1"/>
</dbReference>
<dbReference type="PANTHER" id="PTHR34236">
    <property type="entry name" value="DIMETHYL SULFOXIDE REDUCTASE TRANSCRIPTIONAL ACTIVATOR"/>
    <property type="match status" value="1"/>
</dbReference>
<organism evidence="4 5">
    <name type="scientific">Halobellus ruber</name>
    <dbReference type="NCBI Taxonomy" id="2761102"/>
    <lineage>
        <taxon>Archaea</taxon>
        <taxon>Methanobacteriati</taxon>
        <taxon>Methanobacteriota</taxon>
        <taxon>Stenosarchaea group</taxon>
        <taxon>Halobacteria</taxon>
        <taxon>Halobacteriales</taxon>
        <taxon>Haloferacaceae</taxon>
        <taxon>Halobellus</taxon>
    </lineage>
</organism>
<protein>
    <submittedName>
        <fullName evidence="4">Helix-turn-helix domain-containing protein</fullName>
    </submittedName>
</protein>